<dbReference type="CDD" id="cd22531">
    <property type="entry name" value="KH-II_NusA_arch_rpt2"/>
    <property type="match status" value="1"/>
</dbReference>
<dbReference type="InterPro" id="IPR009019">
    <property type="entry name" value="KH_sf_prok-type"/>
</dbReference>
<evidence type="ECO:0000313" key="8">
    <source>
        <dbReference type="EMBL" id="KGK97929.1"/>
    </source>
</evidence>
<accession>A0A099SZ03</accession>
<reference evidence="8 9" key="1">
    <citation type="submission" date="2014-09" db="EMBL/GenBank/DDBJ databases">
        <title>Draft genome sequence of an obligately methylotrophic methanogen, Methanococcoides methylutens, isolated from marine sediment.</title>
        <authorList>
            <person name="Guan Y."/>
            <person name="Ngugi D.K."/>
            <person name="Blom J."/>
            <person name="Ali S."/>
            <person name="Ferry J.G."/>
            <person name="Stingl U."/>
        </authorList>
    </citation>
    <scope>NUCLEOTIDE SEQUENCE [LARGE SCALE GENOMIC DNA]</scope>
    <source>
        <strain evidence="8 9">DSM 2657</strain>
    </source>
</reference>
<dbReference type="InterPro" id="IPR015946">
    <property type="entry name" value="KH_dom-like_a/b"/>
</dbReference>
<dbReference type="InterPro" id="IPR010212">
    <property type="entry name" value="NusA_arc"/>
</dbReference>
<evidence type="ECO:0000313" key="9">
    <source>
        <dbReference type="Proteomes" id="UP000029859"/>
    </source>
</evidence>
<protein>
    <recommendedName>
        <fullName evidence="6">Probable transcription termination protein NusA</fullName>
    </recommendedName>
</protein>
<dbReference type="RefSeq" id="WP_048195091.1">
    <property type="nucleotide sequence ID" value="NZ_CAAGSM010000001.1"/>
</dbReference>
<gene>
    <name evidence="6" type="primary">nusA</name>
    <name evidence="8" type="ORF">LI82_09250</name>
</gene>
<comment type="caution">
    <text evidence="8">The sequence shown here is derived from an EMBL/GenBank/DDBJ whole genome shotgun (WGS) entry which is preliminary data.</text>
</comment>
<feature type="domain" description="KH type-2" evidence="7">
    <location>
        <begin position="13"/>
        <end position="93"/>
    </location>
</feature>
<dbReference type="CDD" id="cd22530">
    <property type="entry name" value="KH-II_NusA_arch_rpt1"/>
    <property type="match status" value="1"/>
</dbReference>
<dbReference type="HAMAP" id="MF_00945_A">
    <property type="entry name" value="NusA_A"/>
    <property type="match status" value="1"/>
</dbReference>
<dbReference type="InterPro" id="IPR030842">
    <property type="entry name" value="TF_NusA_bacterial"/>
</dbReference>
<dbReference type="GO" id="GO:0003746">
    <property type="term" value="F:translation elongation factor activity"/>
    <property type="evidence" value="ECO:0007669"/>
    <property type="project" value="UniProtKB-KW"/>
</dbReference>
<dbReference type="EMBL" id="JRHO01000014">
    <property type="protein sequence ID" value="KGK97929.1"/>
    <property type="molecule type" value="Genomic_DNA"/>
</dbReference>
<dbReference type="Pfam" id="PF07650">
    <property type="entry name" value="KH_2"/>
    <property type="match status" value="1"/>
</dbReference>
<dbReference type="PANTHER" id="PTHR22648:SF0">
    <property type="entry name" value="TRANSCRIPTION TERMINATION_ANTITERMINATION PROTEIN NUSA"/>
    <property type="match status" value="1"/>
</dbReference>
<keyword evidence="4 6" id="KW-0805">Transcription regulation</keyword>
<dbReference type="FunFam" id="3.30.300.20:FF:000024">
    <property type="entry name" value="Probable transcription termination protein NusA"/>
    <property type="match status" value="1"/>
</dbReference>
<keyword evidence="2 6" id="KW-0963">Cytoplasm</keyword>
<dbReference type="GO" id="GO:0003723">
    <property type="term" value="F:RNA binding"/>
    <property type="evidence" value="ECO:0007669"/>
    <property type="project" value="UniProtKB-KW"/>
</dbReference>
<keyword evidence="3" id="KW-0694">RNA-binding</keyword>
<keyword evidence="5 6" id="KW-0804">Transcription</keyword>
<evidence type="ECO:0000256" key="4">
    <source>
        <dbReference type="ARBA" id="ARBA00023015"/>
    </source>
</evidence>
<dbReference type="Gene3D" id="3.30.300.20">
    <property type="match status" value="2"/>
</dbReference>
<proteinExistence type="inferred from homology"/>
<sequence>MSEIRLSTECVRYIALFESMTDASIKDCIIDDGRVIYVVNTGDMGAAIGKRGDNINRVKRSVDKHIELIEYSDEPVTFIKNAFGTVSIKSVNISSKGDKKIAYVDVSASDKGLAIGRNGSNIEKVKMVVSRHHDIDDVILE</sequence>
<organism evidence="8 9">
    <name type="scientific">Methanococcoides methylutens</name>
    <dbReference type="NCBI Taxonomy" id="2226"/>
    <lineage>
        <taxon>Archaea</taxon>
        <taxon>Methanobacteriati</taxon>
        <taxon>Methanobacteriota</taxon>
        <taxon>Stenosarchaea group</taxon>
        <taxon>Methanomicrobia</taxon>
        <taxon>Methanosarcinales</taxon>
        <taxon>Methanosarcinaceae</taxon>
        <taxon>Methanococcoides</taxon>
    </lineage>
</organism>
<name>A0A099SZ03_METMT</name>
<comment type="function">
    <text evidence="6">Participates in transcription termination.</text>
</comment>
<keyword evidence="8" id="KW-0251">Elongation factor</keyword>
<dbReference type="Proteomes" id="UP000029859">
    <property type="component" value="Unassembled WGS sequence"/>
</dbReference>
<dbReference type="AlphaFoldDB" id="A0A099SZ03"/>
<comment type="similarity">
    <text evidence="6">Belongs to the NusA family.</text>
</comment>
<dbReference type="GO" id="GO:0005829">
    <property type="term" value="C:cytosol"/>
    <property type="evidence" value="ECO:0007669"/>
    <property type="project" value="TreeGrafter"/>
</dbReference>
<keyword evidence="9" id="KW-1185">Reference proteome</keyword>
<evidence type="ECO:0000256" key="3">
    <source>
        <dbReference type="ARBA" id="ARBA00022884"/>
    </source>
</evidence>
<dbReference type="SUPFAM" id="SSF54814">
    <property type="entry name" value="Prokaryotic type KH domain (KH-domain type II)"/>
    <property type="match status" value="2"/>
</dbReference>
<comment type="subcellular location">
    <subcellularLocation>
        <location evidence="6">Cytoplasm</location>
    </subcellularLocation>
</comment>
<evidence type="ECO:0000259" key="7">
    <source>
        <dbReference type="Pfam" id="PF07650"/>
    </source>
</evidence>
<dbReference type="NCBIfam" id="TIGR01952">
    <property type="entry name" value="nusA_arch"/>
    <property type="match status" value="1"/>
</dbReference>
<dbReference type="GO" id="GO:0006353">
    <property type="term" value="P:DNA-templated transcription termination"/>
    <property type="evidence" value="ECO:0007669"/>
    <property type="project" value="UniProtKB-UniRule"/>
</dbReference>
<keyword evidence="8" id="KW-0648">Protein biosynthesis</keyword>
<evidence type="ECO:0000256" key="6">
    <source>
        <dbReference type="HAMAP-Rule" id="MF_00945"/>
    </source>
</evidence>
<evidence type="ECO:0000256" key="5">
    <source>
        <dbReference type="ARBA" id="ARBA00023163"/>
    </source>
</evidence>
<dbReference type="PANTHER" id="PTHR22648">
    <property type="entry name" value="TRANSCRIPTION TERMINATION FACTOR NUSA"/>
    <property type="match status" value="1"/>
</dbReference>
<dbReference type="GO" id="GO:0031564">
    <property type="term" value="P:transcription antitermination"/>
    <property type="evidence" value="ECO:0007669"/>
    <property type="project" value="InterPro"/>
</dbReference>
<keyword evidence="1 6" id="KW-0806">Transcription termination</keyword>
<evidence type="ECO:0000256" key="2">
    <source>
        <dbReference type="ARBA" id="ARBA00022490"/>
    </source>
</evidence>
<dbReference type="InterPro" id="IPR004044">
    <property type="entry name" value="KH_dom_type_2"/>
</dbReference>
<dbReference type="OrthoDB" id="4116at2157"/>
<evidence type="ECO:0000256" key="1">
    <source>
        <dbReference type="ARBA" id="ARBA00022472"/>
    </source>
</evidence>